<dbReference type="InterPro" id="IPR011047">
    <property type="entry name" value="Quinoprotein_ADH-like_sf"/>
</dbReference>
<proteinExistence type="predicted"/>
<accession>A0A0S4J895</accession>
<dbReference type="SUPFAM" id="SSF50998">
    <property type="entry name" value="Quinoprotein alcohol dehydrogenase-like"/>
    <property type="match status" value="1"/>
</dbReference>
<dbReference type="VEuPathDB" id="TriTrypDB:BSAL_10280"/>
<dbReference type="EMBL" id="CYKH01001528">
    <property type="protein sequence ID" value="CUG87469.1"/>
    <property type="molecule type" value="Genomic_DNA"/>
</dbReference>
<gene>
    <name evidence="1" type="ORF">BSAL_10280</name>
</gene>
<organism evidence="1 2">
    <name type="scientific">Bodo saltans</name>
    <name type="common">Flagellated protozoan</name>
    <dbReference type="NCBI Taxonomy" id="75058"/>
    <lineage>
        <taxon>Eukaryota</taxon>
        <taxon>Discoba</taxon>
        <taxon>Euglenozoa</taxon>
        <taxon>Kinetoplastea</taxon>
        <taxon>Metakinetoplastina</taxon>
        <taxon>Eubodonida</taxon>
        <taxon>Bodonidae</taxon>
        <taxon>Bodo</taxon>
    </lineage>
</organism>
<evidence type="ECO:0000313" key="2">
    <source>
        <dbReference type="Proteomes" id="UP000051952"/>
    </source>
</evidence>
<name>A0A0S4J895_BODSA</name>
<dbReference type="Proteomes" id="UP000051952">
    <property type="component" value="Unassembled WGS sequence"/>
</dbReference>
<reference evidence="2" key="1">
    <citation type="submission" date="2015-09" db="EMBL/GenBank/DDBJ databases">
        <authorList>
            <consortium name="Pathogen Informatics"/>
        </authorList>
    </citation>
    <scope>NUCLEOTIDE SEQUENCE [LARGE SCALE GENOMIC DNA]</scope>
    <source>
        <strain evidence="2">Lake Konstanz</strain>
    </source>
</reference>
<protein>
    <submittedName>
        <fullName evidence="1">Uncharacterized protein</fullName>
    </submittedName>
</protein>
<evidence type="ECO:0000313" key="1">
    <source>
        <dbReference type="EMBL" id="CUG87469.1"/>
    </source>
</evidence>
<dbReference type="AlphaFoldDB" id="A0A0S4J895"/>
<sequence length="398" mass="42963">MTTSPTSPSAVVPPTPSVVATKPMEMSRECFDYMMKHDVPALVDGVCKLLFQSQPEDPASSVAQYFTAQHHGSCHGGLAIAGSASSGGWLRVFTSHGTLACSVDRIPIQLAPEHTELQLMCGGAKENCLFIVSGPSSSDNSGDGHGVGIPNSCVRKYDAATGHLVGVFDLGKTISCILSHRERNHIWVFFKSGGCSVLQASNGVQIREISNTPPTQAAAIRHSSLLLLTLKAIERRDVDTMQLEHVIHLPDSMMKPTTFVVNSKHLWCASANPDGSANFIGIYDATGRPVSTFLPPPVSIVSIDPHRGGTWHMPKQSTSSGQLTFVNERGTKVMTCDLGRFKKGGVAVDRGSGHLWVFRSDEEHRCRVGLYHPYQQQYIADFVTPDAMGTSTTFMVAL</sequence>
<keyword evidence="2" id="KW-1185">Reference proteome</keyword>